<organism evidence="3 4">
    <name type="scientific">Bremerella alba</name>
    <dbReference type="NCBI Taxonomy" id="980252"/>
    <lineage>
        <taxon>Bacteria</taxon>
        <taxon>Pseudomonadati</taxon>
        <taxon>Planctomycetota</taxon>
        <taxon>Planctomycetia</taxon>
        <taxon>Pirellulales</taxon>
        <taxon>Pirellulaceae</taxon>
        <taxon>Bremerella</taxon>
    </lineage>
</organism>
<evidence type="ECO:0000313" key="3">
    <source>
        <dbReference type="EMBL" id="MBA2114650.1"/>
    </source>
</evidence>
<dbReference type="EMBL" id="JABRWO010000004">
    <property type="protein sequence ID" value="MBA2114650.1"/>
    <property type="molecule type" value="Genomic_DNA"/>
</dbReference>
<evidence type="ECO:0000256" key="2">
    <source>
        <dbReference type="SAM" id="SignalP"/>
    </source>
</evidence>
<dbReference type="SUPFAM" id="SSF49478">
    <property type="entry name" value="Cna protein B-type domain"/>
    <property type="match status" value="1"/>
</dbReference>
<dbReference type="Proteomes" id="UP000551616">
    <property type="component" value="Unassembled WGS sequence"/>
</dbReference>
<dbReference type="InterPro" id="IPR013783">
    <property type="entry name" value="Ig-like_fold"/>
</dbReference>
<evidence type="ECO:0008006" key="5">
    <source>
        <dbReference type="Google" id="ProtNLM"/>
    </source>
</evidence>
<dbReference type="RefSeq" id="WP_207396108.1">
    <property type="nucleotide sequence ID" value="NZ_JABRWO010000004.1"/>
</dbReference>
<evidence type="ECO:0000256" key="1">
    <source>
        <dbReference type="SAM" id="MobiDB-lite"/>
    </source>
</evidence>
<reference evidence="3 4" key="1">
    <citation type="submission" date="2020-05" db="EMBL/GenBank/DDBJ databases">
        <title>Bremerella alba sp. nov., a novel planctomycete isolated from the surface of the macroalga Fucus spiralis.</title>
        <authorList>
            <person name="Godinho O."/>
            <person name="Botelho R."/>
            <person name="Albuquerque L."/>
            <person name="Wiegand S."/>
            <person name="Da Costa M.S."/>
            <person name="Lobo-Da-Cunha A."/>
            <person name="Jogler C."/>
            <person name="Lage O.M."/>
        </authorList>
    </citation>
    <scope>NUCLEOTIDE SEQUENCE [LARGE SCALE GENOMIC DNA]</scope>
    <source>
        <strain evidence="3 4">FF15</strain>
    </source>
</reference>
<feature type="region of interest" description="Disordered" evidence="1">
    <location>
        <begin position="102"/>
        <end position="125"/>
    </location>
</feature>
<evidence type="ECO:0000313" key="4">
    <source>
        <dbReference type="Proteomes" id="UP000551616"/>
    </source>
</evidence>
<accession>A0A7V9A6R5</accession>
<dbReference type="Gene3D" id="2.60.40.10">
    <property type="entry name" value="Immunoglobulins"/>
    <property type="match status" value="1"/>
</dbReference>
<name>A0A7V9A6R5_9BACT</name>
<feature type="signal peptide" evidence="2">
    <location>
        <begin position="1"/>
        <end position="21"/>
    </location>
</feature>
<keyword evidence="4" id="KW-1185">Reference proteome</keyword>
<proteinExistence type="predicted"/>
<keyword evidence="2" id="KW-0732">Signal</keyword>
<comment type="caution">
    <text evidence="3">The sequence shown here is derived from an EMBL/GenBank/DDBJ whole genome shotgun (WGS) entry which is preliminary data.</text>
</comment>
<feature type="chain" id="PRO_5031071406" description="Carboxypeptidase regulatory-like domain-containing protein" evidence="2">
    <location>
        <begin position="22"/>
        <end position="157"/>
    </location>
</feature>
<gene>
    <name evidence="3" type="ORF">HOV93_18160</name>
</gene>
<protein>
    <recommendedName>
        <fullName evidence="5">Carboxypeptidase regulatory-like domain-containing protein</fullName>
    </recommendedName>
</protein>
<sequence length="157" mass="16190">MSISWCRCAPLVLCVSLFLIAGCTSQETGESLGATVTGTILYKGSPVDGAMVTFRPTGEGGHGAFAQTDEEGKYKLSTSVAGTTGVQPGDYVVTVTKTEAAQSNVASEDDPNYNPNASGRAPAAKNVLPKKYAAAKTSGLEFTVNQGPNNLPIELAD</sequence>
<dbReference type="AlphaFoldDB" id="A0A7V9A6R5"/>
<dbReference type="PROSITE" id="PS51257">
    <property type="entry name" value="PROKAR_LIPOPROTEIN"/>
    <property type="match status" value="1"/>
</dbReference>